<evidence type="ECO:0000313" key="4">
    <source>
        <dbReference type="Proteomes" id="UP000183417"/>
    </source>
</evidence>
<feature type="transmembrane region" description="Helical" evidence="2">
    <location>
        <begin position="371"/>
        <end position="389"/>
    </location>
</feature>
<dbReference type="EMBL" id="FNPE01000001">
    <property type="protein sequence ID" value="SDX75984.1"/>
    <property type="molecule type" value="Genomic_DNA"/>
</dbReference>
<feature type="region of interest" description="Disordered" evidence="1">
    <location>
        <begin position="1"/>
        <end position="23"/>
    </location>
</feature>
<keyword evidence="2" id="KW-0472">Membrane</keyword>
<name>A0A1H3EDI2_9BURK</name>
<evidence type="ECO:0008006" key="5">
    <source>
        <dbReference type="Google" id="ProtNLM"/>
    </source>
</evidence>
<dbReference type="Proteomes" id="UP000183417">
    <property type="component" value="Unassembled WGS sequence"/>
</dbReference>
<dbReference type="GeneID" id="94694929"/>
<proteinExistence type="predicted"/>
<gene>
    <name evidence="3" type="ORF">SAMN05421547_101118</name>
</gene>
<protein>
    <recommendedName>
        <fullName evidence="5">Zinc ribbon domain-containing protein</fullName>
    </recommendedName>
</protein>
<organism evidence="3 4">
    <name type="scientific">Delftia lacustris</name>
    <dbReference type="NCBI Taxonomy" id="558537"/>
    <lineage>
        <taxon>Bacteria</taxon>
        <taxon>Pseudomonadati</taxon>
        <taxon>Pseudomonadota</taxon>
        <taxon>Betaproteobacteria</taxon>
        <taxon>Burkholderiales</taxon>
        <taxon>Comamonadaceae</taxon>
        <taxon>Delftia</taxon>
    </lineage>
</organism>
<dbReference type="Gene3D" id="2.20.28.30">
    <property type="entry name" value="RNA polymerase ii, chain L"/>
    <property type="match status" value="1"/>
</dbReference>
<evidence type="ECO:0000313" key="3">
    <source>
        <dbReference type="EMBL" id="SDX75984.1"/>
    </source>
</evidence>
<sequence>MSAPSSSSSSTSTSPASGSWEAAAAAPAMVRKHPCPECGANLEWNAQAQALKCPYCGTTVPWSEETREELGRDVVEQDLAEALRNPKSGRGWGTEDRYEVQCQNCRAISVFVNRTVAQRCDFCGSPSIVAHEGQGDAITPQSILPFKISDGQIRDRIRQWYGSRWFAPNRLKSAALTDTLHGVYLPYWTFDAHASADWQAEAGFYYYTTESYRDSNGNVQTRQVRHVRWEPASGSLAHFFDDELVPGTVGVHANLLRQVEPFPTTTDLKPYTPEFVRGWTVERYQIDLGKAAQVNVQDMDEQLRALCARQVPGDTYRNLQMQREYQGRTFKHILVPVWLVGYTYGSRTFQIIANGYTGQIAGERPYSALKITLAVLATIMVLALLWVMFGQ</sequence>
<accession>A0A1H3EDI2</accession>
<evidence type="ECO:0000256" key="1">
    <source>
        <dbReference type="SAM" id="MobiDB-lite"/>
    </source>
</evidence>
<dbReference type="AlphaFoldDB" id="A0A1H3EDI2"/>
<dbReference type="RefSeq" id="WP_034365104.1">
    <property type="nucleotide sequence ID" value="NZ_AP025556.1"/>
</dbReference>
<evidence type="ECO:0000256" key="2">
    <source>
        <dbReference type="SAM" id="Phobius"/>
    </source>
</evidence>
<keyword evidence="2" id="KW-1133">Transmembrane helix</keyword>
<reference evidence="3 4" key="1">
    <citation type="submission" date="2016-10" db="EMBL/GenBank/DDBJ databases">
        <authorList>
            <person name="de Groot N.N."/>
        </authorList>
    </citation>
    <scope>NUCLEOTIDE SEQUENCE [LARGE SCALE GENOMIC DNA]</scope>
    <source>
        <strain evidence="3 4">LMG 24775</strain>
    </source>
</reference>
<keyword evidence="2" id="KW-0812">Transmembrane</keyword>